<evidence type="ECO:0000313" key="2">
    <source>
        <dbReference type="EMBL" id="MDN2479995.1"/>
    </source>
</evidence>
<keyword evidence="3" id="KW-1185">Reference proteome</keyword>
<keyword evidence="1" id="KW-1133">Transmembrane helix</keyword>
<gene>
    <name evidence="2" type="ORF">QWJ08_00955</name>
</gene>
<reference evidence="2" key="1">
    <citation type="submission" date="2024-05" db="EMBL/GenBank/DDBJ databases">
        <title>Genome Sequences of Four Agar- Degrading Marine Bacteria.</title>
        <authorList>
            <person name="Phillips E.K."/>
            <person name="Shaffer J.C."/>
            <person name="Henson M.W."/>
            <person name="Temperton B."/>
            <person name="Thrash C.J."/>
            <person name="Martin M.O."/>
        </authorList>
    </citation>
    <scope>NUCLEOTIDE SEQUENCE</scope>
    <source>
        <strain evidence="2">EKP203</strain>
    </source>
</reference>
<name>A0ABT7XW42_9VIBR</name>
<feature type="transmembrane region" description="Helical" evidence="1">
    <location>
        <begin position="96"/>
        <end position="121"/>
    </location>
</feature>
<keyword evidence="1" id="KW-0472">Membrane</keyword>
<evidence type="ECO:0000313" key="3">
    <source>
        <dbReference type="Proteomes" id="UP001169719"/>
    </source>
</evidence>
<sequence length="179" mass="20189">MLVSLLIGGGSFLVFGLKYFIDDIIMLFDSFGYYPAPLYKLKQAYEVGVAGASSGRDVIFTEAIQLIELGLLYPFGISYYSESTGYTSPHNFFLEVIISSGFLSVFVILAYFVLLPVIIFGKYLNQSDYFEPVVIANFFVMVFTKLMLSSSYLSEGGFYILTIYMLTMLAKFYDSNRVK</sequence>
<keyword evidence="1" id="KW-0812">Transmembrane</keyword>
<accession>A0ABT7XW42</accession>
<evidence type="ECO:0008006" key="4">
    <source>
        <dbReference type="Google" id="ProtNLM"/>
    </source>
</evidence>
<organism evidence="2 3">
    <name type="scientific">Vibrio agarivorans</name>
    <dbReference type="NCBI Taxonomy" id="153622"/>
    <lineage>
        <taxon>Bacteria</taxon>
        <taxon>Pseudomonadati</taxon>
        <taxon>Pseudomonadota</taxon>
        <taxon>Gammaproteobacteria</taxon>
        <taxon>Vibrionales</taxon>
        <taxon>Vibrionaceae</taxon>
        <taxon>Vibrio</taxon>
    </lineage>
</organism>
<dbReference type="RefSeq" id="WP_289960317.1">
    <property type="nucleotide sequence ID" value="NZ_JAUEOZ010000001.1"/>
</dbReference>
<comment type="caution">
    <text evidence="2">The sequence shown here is derived from an EMBL/GenBank/DDBJ whole genome shotgun (WGS) entry which is preliminary data.</text>
</comment>
<feature type="transmembrane region" description="Helical" evidence="1">
    <location>
        <begin position="156"/>
        <end position="173"/>
    </location>
</feature>
<evidence type="ECO:0000256" key="1">
    <source>
        <dbReference type="SAM" id="Phobius"/>
    </source>
</evidence>
<proteinExistence type="predicted"/>
<dbReference type="Proteomes" id="UP001169719">
    <property type="component" value="Unassembled WGS sequence"/>
</dbReference>
<protein>
    <recommendedName>
        <fullName evidence="4">O-antigen polymerase</fullName>
    </recommendedName>
</protein>
<dbReference type="EMBL" id="JAUEOZ010000001">
    <property type="protein sequence ID" value="MDN2479995.1"/>
    <property type="molecule type" value="Genomic_DNA"/>
</dbReference>